<dbReference type="AlphaFoldDB" id="A0A060QHW9"/>
<feature type="transmembrane region" description="Helical" evidence="19">
    <location>
        <begin position="183"/>
        <end position="200"/>
    </location>
</feature>
<evidence type="ECO:0000256" key="17">
    <source>
        <dbReference type="ARBA" id="ARBA00048623"/>
    </source>
</evidence>
<comment type="pathway">
    <text evidence="3 19">Cofactor biosynthesis; adenosylcobalamin biosynthesis; adenosylcobalamin from cob(II)yrinate a,c-diamide: step 7/7.</text>
</comment>
<dbReference type="GO" id="GO:0005886">
    <property type="term" value="C:plasma membrane"/>
    <property type="evidence" value="ECO:0007669"/>
    <property type="project" value="UniProtKB-SubCell"/>
</dbReference>
<keyword evidence="8 19" id="KW-0169">Cobalamin biosynthesis</keyword>
<evidence type="ECO:0000256" key="10">
    <source>
        <dbReference type="ARBA" id="ARBA00022692"/>
    </source>
</evidence>
<evidence type="ECO:0000256" key="12">
    <source>
        <dbReference type="ARBA" id="ARBA00022989"/>
    </source>
</evidence>
<sequence length="257" mass="27165">MPIIRADFAAGLSLLTRLPTGWLHAPDKKIDLTRSSWCWPLIGGAIGALTGTVMVLCIRLGMPAIVATGWAIAFQLFLTGALHEDGFADTVDGFFGGRTPERRLEIMRDSRIGSYGGLALSLLMLLRAGTMTTLATQPIHIISILATAGAFSRLSLMLPLLWLRPARADGLAHELRHLPARGLLIAMILTALIASSLSVLGALSLFLVACLATLGLCSVAYRLIGGYTGDVLGATAIITELVVLTGASLHGFDKLPL</sequence>
<evidence type="ECO:0000256" key="6">
    <source>
        <dbReference type="ARBA" id="ARBA00015850"/>
    </source>
</evidence>
<feature type="transmembrane region" description="Helical" evidence="19">
    <location>
        <begin position="141"/>
        <end position="163"/>
    </location>
</feature>
<dbReference type="EC" id="2.7.8.26" evidence="5 19"/>
<keyword evidence="13 19" id="KW-0472">Membrane</keyword>
<keyword evidence="12 19" id="KW-1133">Transmembrane helix</keyword>
<dbReference type="GO" id="GO:0051073">
    <property type="term" value="F:adenosylcobinamide-GDP ribazoletransferase activity"/>
    <property type="evidence" value="ECO:0007669"/>
    <property type="project" value="UniProtKB-UniRule"/>
</dbReference>
<dbReference type="RefSeq" id="WP_031240178.1">
    <property type="nucleotide sequence ID" value="NZ_CBLX010000004.1"/>
</dbReference>
<dbReference type="GO" id="GO:0009236">
    <property type="term" value="P:cobalamin biosynthetic process"/>
    <property type="evidence" value="ECO:0007669"/>
    <property type="project" value="UniProtKB-UniRule"/>
</dbReference>
<evidence type="ECO:0000256" key="3">
    <source>
        <dbReference type="ARBA" id="ARBA00004663"/>
    </source>
</evidence>
<accession>A0A060QHW9</accession>
<feature type="transmembrane region" description="Helical" evidence="19">
    <location>
        <begin position="37"/>
        <end position="56"/>
    </location>
</feature>
<dbReference type="UniPathway" id="UPA00148">
    <property type="reaction ID" value="UER00238"/>
</dbReference>
<proteinExistence type="inferred from homology"/>
<reference evidence="20 21" key="2">
    <citation type="journal article" date="2014" name="PLoS ONE">
        <title>Evolution of mitochondria reconstructed from the energy metabolism of living bacteria.</title>
        <authorList>
            <person name="Degli Esposti M."/>
            <person name="Chouaia B."/>
            <person name="Comandatore F."/>
            <person name="Crotti E."/>
            <person name="Sassera D."/>
            <person name="Lievens P.M."/>
            <person name="Daffonchio D."/>
            <person name="Bandi C."/>
        </authorList>
    </citation>
    <scope>NUCLEOTIDE SEQUENCE [LARGE SCALE GENOMIC DNA]</scope>
    <source>
        <strain evidence="20 21">SF2.1</strain>
    </source>
</reference>
<evidence type="ECO:0000256" key="8">
    <source>
        <dbReference type="ARBA" id="ARBA00022573"/>
    </source>
</evidence>
<evidence type="ECO:0000256" key="19">
    <source>
        <dbReference type="HAMAP-Rule" id="MF_00719"/>
    </source>
</evidence>
<comment type="catalytic activity">
    <reaction evidence="17 19">
        <text>alpha-ribazole + adenosylcob(III)inamide-GDP = adenosylcob(III)alamin + GMP + H(+)</text>
        <dbReference type="Rhea" id="RHEA:16049"/>
        <dbReference type="ChEBI" id="CHEBI:10329"/>
        <dbReference type="ChEBI" id="CHEBI:15378"/>
        <dbReference type="ChEBI" id="CHEBI:18408"/>
        <dbReference type="ChEBI" id="CHEBI:58115"/>
        <dbReference type="ChEBI" id="CHEBI:60487"/>
        <dbReference type="EC" id="2.7.8.26"/>
    </reaction>
</comment>
<comment type="subcellular location">
    <subcellularLocation>
        <location evidence="2 19">Cell membrane</location>
        <topology evidence="2 19">Multi-pass membrane protein</topology>
    </subcellularLocation>
</comment>
<dbReference type="HAMAP" id="MF_00719">
    <property type="entry name" value="CobS"/>
    <property type="match status" value="1"/>
</dbReference>
<dbReference type="Pfam" id="PF02654">
    <property type="entry name" value="CobS"/>
    <property type="match status" value="1"/>
</dbReference>
<dbReference type="EMBL" id="CBLX010000004">
    <property type="protein sequence ID" value="CDG38841.1"/>
    <property type="molecule type" value="Genomic_DNA"/>
</dbReference>
<comment type="similarity">
    <text evidence="4 19">Belongs to the CobS family.</text>
</comment>
<keyword evidence="7 19" id="KW-1003">Cell membrane</keyword>
<evidence type="ECO:0000256" key="15">
    <source>
        <dbReference type="ARBA" id="ARBA00032605"/>
    </source>
</evidence>
<feature type="transmembrane region" description="Helical" evidence="19">
    <location>
        <begin position="112"/>
        <end position="129"/>
    </location>
</feature>
<evidence type="ECO:0000256" key="1">
    <source>
        <dbReference type="ARBA" id="ARBA00001946"/>
    </source>
</evidence>
<reference evidence="20 21" key="1">
    <citation type="journal article" date="2014" name="Genome Biol. Evol.">
        <title>Acetic acid bacteria genomes reveal functional traits for adaptation to life in insect guts.</title>
        <authorList>
            <person name="Chouaia B."/>
            <person name="Gaiarsa S."/>
            <person name="Crotti E."/>
            <person name="Comandatore F."/>
            <person name="Degli Esposti M."/>
            <person name="Ricci I."/>
            <person name="Alma A."/>
            <person name="Favia G."/>
            <person name="Bandi C."/>
            <person name="Daffonchio D."/>
        </authorList>
    </citation>
    <scope>NUCLEOTIDE SEQUENCE [LARGE SCALE GENOMIC DNA]</scope>
    <source>
        <strain evidence="20 21">SF2.1</strain>
    </source>
</reference>
<evidence type="ECO:0000256" key="7">
    <source>
        <dbReference type="ARBA" id="ARBA00022475"/>
    </source>
</evidence>
<evidence type="ECO:0000313" key="21">
    <source>
        <dbReference type="Proteomes" id="UP000027583"/>
    </source>
</evidence>
<evidence type="ECO:0000256" key="16">
    <source>
        <dbReference type="ARBA" id="ARBA00032853"/>
    </source>
</evidence>
<keyword evidence="9 19" id="KW-0808">Transferase</keyword>
<evidence type="ECO:0000256" key="14">
    <source>
        <dbReference type="ARBA" id="ARBA00025228"/>
    </source>
</evidence>
<gene>
    <name evidence="19" type="primary">cobS</name>
    <name evidence="20" type="ORF">ASAP_0796</name>
</gene>
<comment type="caution">
    <text evidence="20">The sequence shown here is derived from an EMBL/GenBank/DDBJ whole genome shotgun (WGS) entry which is preliminary data.</text>
</comment>
<evidence type="ECO:0000313" key="20">
    <source>
        <dbReference type="EMBL" id="CDG38841.1"/>
    </source>
</evidence>
<dbReference type="Proteomes" id="UP000027583">
    <property type="component" value="Unassembled WGS sequence"/>
</dbReference>
<comment type="function">
    <text evidence="14 19">Joins adenosylcobinamide-GDP and alpha-ribazole to generate adenosylcobalamin (Ado-cobalamin). Also synthesizes adenosylcobalamin 5'-phosphate from adenosylcobinamide-GDP and alpha-ribazole 5'-phosphate.</text>
</comment>
<comment type="catalytic activity">
    <reaction evidence="18 19">
        <text>alpha-ribazole 5'-phosphate + adenosylcob(III)inamide-GDP = adenosylcob(III)alamin 5'-phosphate + GMP + H(+)</text>
        <dbReference type="Rhea" id="RHEA:23560"/>
        <dbReference type="ChEBI" id="CHEBI:15378"/>
        <dbReference type="ChEBI" id="CHEBI:57918"/>
        <dbReference type="ChEBI" id="CHEBI:58115"/>
        <dbReference type="ChEBI" id="CHEBI:60487"/>
        <dbReference type="ChEBI" id="CHEBI:60493"/>
        <dbReference type="EC" id="2.7.8.26"/>
    </reaction>
</comment>
<evidence type="ECO:0000256" key="2">
    <source>
        <dbReference type="ARBA" id="ARBA00004651"/>
    </source>
</evidence>
<dbReference type="GO" id="GO:0008818">
    <property type="term" value="F:cobalamin 5'-phosphate synthase activity"/>
    <property type="evidence" value="ECO:0007669"/>
    <property type="project" value="UniProtKB-UniRule"/>
</dbReference>
<keyword evidence="11 19" id="KW-0460">Magnesium</keyword>
<dbReference type="eggNOG" id="COG0368">
    <property type="taxonomic scope" value="Bacteria"/>
</dbReference>
<feature type="transmembrane region" description="Helical" evidence="19">
    <location>
        <begin position="62"/>
        <end position="82"/>
    </location>
</feature>
<evidence type="ECO:0000256" key="18">
    <source>
        <dbReference type="ARBA" id="ARBA00049504"/>
    </source>
</evidence>
<evidence type="ECO:0000256" key="4">
    <source>
        <dbReference type="ARBA" id="ARBA00010561"/>
    </source>
</evidence>
<evidence type="ECO:0000256" key="13">
    <source>
        <dbReference type="ARBA" id="ARBA00023136"/>
    </source>
</evidence>
<dbReference type="InterPro" id="IPR003805">
    <property type="entry name" value="CobS"/>
</dbReference>
<evidence type="ECO:0000256" key="11">
    <source>
        <dbReference type="ARBA" id="ARBA00022842"/>
    </source>
</evidence>
<feature type="transmembrane region" description="Helical" evidence="19">
    <location>
        <begin position="231"/>
        <end position="252"/>
    </location>
</feature>
<protein>
    <recommendedName>
        <fullName evidence="6 19">Adenosylcobinamide-GDP ribazoletransferase</fullName>
        <ecNumber evidence="5 19">2.7.8.26</ecNumber>
    </recommendedName>
    <alternativeName>
        <fullName evidence="16 19">Cobalamin synthase</fullName>
    </alternativeName>
    <alternativeName>
        <fullName evidence="15 19">Cobalamin-5'-phosphate synthase</fullName>
    </alternativeName>
</protein>
<dbReference type="PANTHER" id="PTHR34148">
    <property type="entry name" value="ADENOSYLCOBINAMIDE-GDP RIBAZOLETRANSFERASE"/>
    <property type="match status" value="1"/>
</dbReference>
<dbReference type="PANTHER" id="PTHR34148:SF1">
    <property type="entry name" value="ADENOSYLCOBINAMIDE-GDP RIBAZOLETRANSFERASE"/>
    <property type="match status" value="1"/>
</dbReference>
<comment type="cofactor">
    <cofactor evidence="1 19">
        <name>Mg(2+)</name>
        <dbReference type="ChEBI" id="CHEBI:18420"/>
    </cofactor>
</comment>
<organism evidence="20 21">
    <name type="scientific">Asaia bogorensis</name>
    <dbReference type="NCBI Taxonomy" id="91915"/>
    <lineage>
        <taxon>Bacteria</taxon>
        <taxon>Pseudomonadati</taxon>
        <taxon>Pseudomonadota</taxon>
        <taxon>Alphaproteobacteria</taxon>
        <taxon>Acetobacterales</taxon>
        <taxon>Acetobacteraceae</taxon>
        <taxon>Asaia</taxon>
    </lineage>
</organism>
<evidence type="ECO:0000256" key="9">
    <source>
        <dbReference type="ARBA" id="ARBA00022679"/>
    </source>
</evidence>
<keyword evidence="10 19" id="KW-0812">Transmembrane</keyword>
<evidence type="ECO:0000256" key="5">
    <source>
        <dbReference type="ARBA" id="ARBA00013200"/>
    </source>
</evidence>
<name>A0A060QHW9_9PROT</name>